<name>A0AAN9SRY0_PSOTE</name>
<dbReference type="EMBL" id="JAYMYS010000002">
    <property type="protein sequence ID" value="KAK7405133.1"/>
    <property type="molecule type" value="Genomic_DNA"/>
</dbReference>
<accession>A0AAN9SRY0</accession>
<dbReference type="Gene3D" id="3.80.10.10">
    <property type="entry name" value="Ribonuclease Inhibitor"/>
    <property type="match status" value="1"/>
</dbReference>
<dbReference type="PROSITE" id="PS51450">
    <property type="entry name" value="LRR"/>
    <property type="match status" value="1"/>
</dbReference>
<evidence type="ECO:0000313" key="1">
    <source>
        <dbReference type="EMBL" id="KAK7405133.1"/>
    </source>
</evidence>
<dbReference type="AlphaFoldDB" id="A0AAN9SRY0"/>
<comment type="caution">
    <text evidence="1">The sequence shown here is derived from an EMBL/GenBank/DDBJ whole genome shotgun (WGS) entry which is preliminary data.</text>
</comment>
<dbReference type="InterPro" id="IPR001611">
    <property type="entry name" value="Leu-rich_rpt"/>
</dbReference>
<dbReference type="InterPro" id="IPR032675">
    <property type="entry name" value="LRR_dom_sf"/>
</dbReference>
<protein>
    <submittedName>
        <fullName evidence="1">Uncharacterized protein</fullName>
    </submittedName>
</protein>
<dbReference type="Pfam" id="PF00560">
    <property type="entry name" value="LRR_1"/>
    <property type="match status" value="1"/>
</dbReference>
<dbReference type="PANTHER" id="PTHR45752">
    <property type="entry name" value="LEUCINE-RICH REPEAT-CONTAINING"/>
    <property type="match status" value="1"/>
</dbReference>
<dbReference type="Proteomes" id="UP001386955">
    <property type="component" value="Unassembled WGS sequence"/>
</dbReference>
<dbReference type="SUPFAM" id="SSF52058">
    <property type="entry name" value="L domain-like"/>
    <property type="match status" value="1"/>
</dbReference>
<sequence length="357" mass="40447">MEKPEDLGEARNLESLNLKGCMRLEQIHPSIGRLRKLSEVYLGSCCSLTYLPHFGEAISLEILDLSRCDELRFIDPSIGLLTNLIELSLKNSEIPDAIGNLCSLERLDLSGNSFATLPSLTKLSKLYHLDLQQCKHMKYLPQLPSSIGFKPSNGLFRSYDVGLFVFNCPKLVEREVSTTIGFPWRQQLTQAFHEEKSITIGSVIPGSTLPEVFNNQYDWTGNYVSKSIDTSPVMHDERWIGAELCVIFTVPCYIRIPVGFYGNRQLVSDGSDHMWLSFQPRDRILDGLNLKCYIVLGEGPGVHVEVKTYGYRWVYKDDPTCKRKHLAIEQSEGSTLEKRGKDAAYSSQENTINWLQN</sequence>
<dbReference type="InterPro" id="IPR050715">
    <property type="entry name" value="LRR-SigEffector_domain"/>
</dbReference>
<reference evidence="1 2" key="1">
    <citation type="submission" date="2024-01" db="EMBL/GenBank/DDBJ databases">
        <title>The genomes of 5 underutilized Papilionoideae crops provide insights into root nodulation and disease resistanc.</title>
        <authorList>
            <person name="Jiang F."/>
        </authorList>
    </citation>
    <scope>NUCLEOTIDE SEQUENCE [LARGE SCALE GENOMIC DNA]</scope>
    <source>
        <strain evidence="1">DUOXIRENSHENG_FW03</strain>
        <tissue evidence="1">Leaves</tissue>
    </source>
</reference>
<organism evidence="1 2">
    <name type="scientific">Psophocarpus tetragonolobus</name>
    <name type="common">Winged bean</name>
    <name type="synonym">Dolichos tetragonolobus</name>
    <dbReference type="NCBI Taxonomy" id="3891"/>
    <lineage>
        <taxon>Eukaryota</taxon>
        <taxon>Viridiplantae</taxon>
        <taxon>Streptophyta</taxon>
        <taxon>Embryophyta</taxon>
        <taxon>Tracheophyta</taxon>
        <taxon>Spermatophyta</taxon>
        <taxon>Magnoliopsida</taxon>
        <taxon>eudicotyledons</taxon>
        <taxon>Gunneridae</taxon>
        <taxon>Pentapetalae</taxon>
        <taxon>rosids</taxon>
        <taxon>fabids</taxon>
        <taxon>Fabales</taxon>
        <taxon>Fabaceae</taxon>
        <taxon>Papilionoideae</taxon>
        <taxon>50 kb inversion clade</taxon>
        <taxon>NPAAA clade</taxon>
        <taxon>indigoferoid/millettioid clade</taxon>
        <taxon>Phaseoleae</taxon>
        <taxon>Psophocarpus</taxon>
    </lineage>
</organism>
<keyword evidence="2" id="KW-1185">Reference proteome</keyword>
<gene>
    <name evidence="1" type="ORF">VNO78_06331</name>
</gene>
<dbReference type="PANTHER" id="PTHR45752:SF195">
    <property type="entry name" value="LEUCINE-RICH REPEAT (LRR) FAMILY PROTEIN-RELATED"/>
    <property type="match status" value="1"/>
</dbReference>
<evidence type="ECO:0000313" key="2">
    <source>
        <dbReference type="Proteomes" id="UP001386955"/>
    </source>
</evidence>
<proteinExistence type="predicted"/>